<proteinExistence type="predicted"/>
<evidence type="ECO:0000256" key="5">
    <source>
        <dbReference type="ARBA" id="ARBA00023242"/>
    </source>
</evidence>
<dbReference type="OrthoDB" id="5351233at2759"/>
<evidence type="ECO:0000313" key="8">
    <source>
        <dbReference type="Proteomes" id="UP000594262"/>
    </source>
</evidence>
<dbReference type="GO" id="GO:0000338">
    <property type="term" value="P:protein deneddylation"/>
    <property type="evidence" value="ECO:0007669"/>
    <property type="project" value="InterPro"/>
</dbReference>
<name>A0A7M5WIQ8_9CNID</name>
<dbReference type="EnsemblMetazoa" id="CLYHEMT002405.1">
    <property type="protein sequence ID" value="CLYHEMP002405.1"/>
    <property type="gene ID" value="CLYHEMG002405"/>
</dbReference>
<evidence type="ECO:0000313" key="7">
    <source>
        <dbReference type="EnsemblMetazoa" id="CLYHEMP002405.2"/>
    </source>
</evidence>
<dbReference type="GeneID" id="136819811"/>
<keyword evidence="4" id="KW-0736">Signalosome</keyword>
<dbReference type="PANTHER" id="PTHR13339">
    <property type="entry name" value="COP9 SIGNALOSOME COMPLEX SUBUNIT 8"/>
    <property type="match status" value="1"/>
</dbReference>
<dbReference type="InterPro" id="IPR033205">
    <property type="entry name" value="COP9_CSN8"/>
</dbReference>
<organism evidence="7 8">
    <name type="scientific">Clytia hemisphaerica</name>
    <dbReference type="NCBI Taxonomy" id="252671"/>
    <lineage>
        <taxon>Eukaryota</taxon>
        <taxon>Metazoa</taxon>
        <taxon>Cnidaria</taxon>
        <taxon>Hydrozoa</taxon>
        <taxon>Hydroidolina</taxon>
        <taxon>Leptothecata</taxon>
        <taxon>Obeliida</taxon>
        <taxon>Clytiidae</taxon>
        <taxon>Clytia</taxon>
    </lineage>
</organism>
<dbReference type="GO" id="GO:0005737">
    <property type="term" value="C:cytoplasm"/>
    <property type="evidence" value="ECO:0007669"/>
    <property type="project" value="UniProtKB-SubCell"/>
</dbReference>
<reference evidence="7" key="1">
    <citation type="submission" date="2021-01" db="UniProtKB">
        <authorList>
            <consortium name="EnsemblMetazoa"/>
        </authorList>
    </citation>
    <scope>IDENTIFICATION</scope>
</reference>
<dbReference type="EnsemblMetazoa" id="CLYHEMT002405.2">
    <property type="protein sequence ID" value="CLYHEMP002405.2"/>
    <property type="gene ID" value="CLYHEMG002405"/>
</dbReference>
<keyword evidence="8" id="KW-1185">Reference proteome</keyword>
<keyword evidence="5" id="KW-0539">Nucleus</keyword>
<dbReference type="InterPro" id="IPR033464">
    <property type="entry name" value="CSN8_PSD8_EIF3K"/>
</dbReference>
<evidence type="ECO:0000256" key="4">
    <source>
        <dbReference type="ARBA" id="ARBA00022790"/>
    </source>
</evidence>
<dbReference type="AlphaFoldDB" id="A0A7M5WIQ8"/>
<comment type="subcellular location">
    <subcellularLocation>
        <location evidence="2">Cytoplasm</location>
    </subcellularLocation>
    <subcellularLocation>
        <location evidence="1">Nucleus</location>
    </subcellularLocation>
</comment>
<dbReference type="RefSeq" id="XP_066932152.1">
    <property type="nucleotide sequence ID" value="XM_067076051.1"/>
</dbReference>
<evidence type="ECO:0000256" key="1">
    <source>
        <dbReference type="ARBA" id="ARBA00004123"/>
    </source>
</evidence>
<evidence type="ECO:0000256" key="2">
    <source>
        <dbReference type="ARBA" id="ARBA00004496"/>
    </source>
</evidence>
<sequence length="198" mass="23156">MESNKSEYSERIEALELQELTAQNGGASLEVYKELLLLYLMEFDLINAKFLWKRIPLTVKLDNELTTIWKIGQCLWRREFPAVYEIIKSHEWSEAFKEPLLKLYSILQNRMTCLIENAYSLVKVEDLSQALGISEEQQLLDFINNRKWVLHSDTKLVKVDCQRDESNTTTANTQDKLDSSTLTQSLHRLTDYVSFLEN</sequence>
<dbReference type="Gene3D" id="1.25.40.990">
    <property type="match status" value="1"/>
</dbReference>
<evidence type="ECO:0000259" key="6">
    <source>
        <dbReference type="Pfam" id="PF10075"/>
    </source>
</evidence>
<protein>
    <recommendedName>
        <fullName evidence="6">CSN8/PSMD8/EIF3K domain-containing protein</fullName>
    </recommendedName>
</protein>
<keyword evidence="3" id="KW-0963">Cytoplasm</keyword>
<feature type="domain" description="CSN8/PSMD8/EIF3K" evidence="6">
    <location>
        <begin position="29"/>
        <end position="159"/>
    </location>
</feature>
<evidence type="ECO:0000256" key="3">
    <source>
        <dbReference type="ARBA" id="ARBA00022490"/>
    </source>
</evidence>
<dbReference type="Pfam" id="PF10075">
    <property type="entry name" value="CSN8_PSD8_EIF3K"/>
    <property type="match status" value="1"/>
</dbReference>
<dbReference type="PANTHER" id="PTHR13339:SF0">
    <property type="entry name" value="COP9 SIGNALOSOME COMPLEX SUBUNIT 8"/>
    <property type="match status" value="1"/>
</dbReference>
<dbReference type="GO" id="GO:0010387">
    <property type="term" value="P:COP9 signalosome assembly"/>
    <property type="evidence" value="ECO:0007669"/>
    <property type="project" value="InterPro"/>
</dbReference>
<dbReference type="Proteomes" id="UP000594262">
    <property type="component" value="Unplaced"/>
</dbReference>
<accession>A0A7M5WIQ8</accession>
<dbReference type="GO" id="GO:0008180">
    <property type="term" value="C:COP9 signalosome"/>
    <property type="evidence" value="ECO:0007669"/>
    <property type="project" value="UniProtKB-KW"/>
</dbReference>